<gene>
    <name evidence="2" type="ORF">R3W88_004155</name>
</gene>
<protein>
    <submittedName>
        <fullName evidence="2">Uncharacterized protein</fullName>
    </submittedName>
</protein>
<keyword evidence="1" id="KW-0472">Membrane</keyword>
<dbReference type="AlphaFoldDB" id="A0AAV9K8N2"/>
<proteinExistence type="predicted"/>
<keyword evidence="1" id="KW-1133">Transmembrane helix</keyword>
<keyword evidence="3" id="KW-1185">Reference proteome</keyword>
<organism evidence="2 3">
    <name type="scientific">Solanum pinnatisectum</name>
    <name type="common">tansyleaf nightshade</name>
    <dbReference type="NCBI Taxonomy" id="50273"/>
    <lineage>
        <taxon>Eukaryota</taxon>
        <taxon>Viridiplantae</taxon>
        <taxon>Streptophyta</taxon>
        <taxon>Embryophyta</taxon>
        <taxon>Tracheophyta</taxon>
        <taxon>Spermatophyta</taxon>
        <taxon>Magnoliopsida</taxon>
        <taxon>eudicotyledons</taxon>
        <taxon>Gunneridae</taxon>
        <taxon>Pentapetalae</taxon>
        <taxon>asterids</taxon>
        <taxon>lamiids</taxon>
        <taxon>Solanales</taxon>
        <taxon>Solanaceae</taxon>
        <taxon>Solanoideae</taxon>
        <taxon>Solaneae</taxon>
        <taxon>Solanum</taxon>
    </lineage>
</organism>
<accession>A0AAV9K8N2</accession>
<feature type="transmembrane region" description="Helical" evidence="1">
    <location>
        <begin position="27"/>
        <end position="48"/>
    </location>
</feature>
<name>A0AAV9K8N2_9SOLN</name>
<comment type="caution">
    <text evidence="2">The sequence shown here is derived from an EMBL/GenBank/DDBJ whole genome shotgun (WGS) entry which is preliminary data.</text>
</comment>
<evidence type="ECO:0000256" key="1">
    <source>
        <dbReference type="SAM" id="Phobius"/>
    </source>
</evidence>
<evidence type="ECO:0000313" key="3">
    <source>
        <dbReference type="Proteomes" id="UP001311915"/>
    </source>
</evidence>
<reference evidence="2 3" key="1">
    <citation type="submission" date="2023-10" db="EMBL/GenBank/DDBJ databases">
        <title>Genome-Wide Identification Analysis in wild type Solanum Pinnatisectum Reveals Some Genes Defensing Phytophthora Infestans.</title>
        <authorList>
            <person name="Sun C."/>
        </authorList>
    </citation>
    <scope>NUCLEOTIDE SEQUENCE [LARGE SCALE GENOMIC DNA]</scope>
    <source>
        <strain evidence="2">LQN</strain>
        <tissue evidence="2">Leaf</tissue>
    </source>
</reference>
<keyword evidence="1" id="KW-0812">Transmembrane</keyword>
<sequence length="127" mass="14695">MGCVLAHFPVYCTVYQWYTVHFDISKLYFIFCHIYATLNLYISVYCCICSMYTAHFGCFGDLCSNFQPVCLLPRTCSSASSLALGKDSRYNTIGLPWPNWNANEEVLESKWDSIRSHALQQTMMHQY</sequence>
<evidence type="ECO:0000313" key="2">
    <source>
        <dbReference type="EMBL" id="KAK4709642.1"/>
    </source>
</evidence>
<dbReference type="Proteomes" id="UP001311915">
    <property type="component" value="Unassembled WGS sequence"/>
</dbReference>
<dbReference type="EMBL" id="JAWPEI010000011">
    <property type="protein sequence ID" value="KAK4709642.1"/>
    <property type="molecule type" value="Genomic_DNA"/>
</dbReference>